<organism evidence="2 3">
    <name type="scientific">Cyanobacterium aponinum 0216</name>
    <dbReference type="NCBI Taxonomy" id="2676140"/>
    <lineage>
        <taxon>Bacteria</taxon>
        <taxon>Bacillati</taxon>
        <taxon>Cyanobacteriota</taxon>
        <taxon>Cyanophyceae</taxon>
        <taxon>Oscillatoriophycideae</taxon>
        <taxon>Chroococcales</taxon>
        <taxon>Geminocystaceae</taxon>
        <taxon>Cyanobacterium</taxon>
    </lineage>
</organism>
<dbReference type="Pfam" id="PF05618">
    <property type="entry name" value="Zn_protease"/>
    <property type="match status" value="1"/>
</dbReference>
<name>A0A844GSG8_9CHRO</name>
<keyword evidence="2" id="KW-0378">Hydrolase</keyword>
<feature type="domain" description="Retropepsin-like aspartic endopeptidase" evidence="1">
    <location>
        <begin position="13"/>
        <end position="154"/>
    </location>
</feature>
<dbReference type="RefSeq" id="WP_099436746.1">
    <property type="nucleotide sequence ID" value="NZ_WMIA01000012.1"/>
</dbReference>
<dbReference type="AlphaFoldDB" id="A0A844GSG8"/>
<dbReference type="PANTHER" id="PTHR38037">
    <property type="entry name" value="ZN_PROTEASE DOMAIN-CONTAINING PROTEIN"/>
    <property type="match status" value="1"/>
</dbReference>
<evidence type="ECO:0000313" key="3">
    <source>
        <dbReference type="Proteomes" id="UP000437131"/>
    </source>
</evidence>
<dbReference type="EMBL" id="WMIA01000012">
    <property type="protein sequence ID" value="MTF39454.1"/>
    <property type="molecule type" value="Genomic_DNA"/>
</dbReference>
<proteinExistence type="predicted"/>
<evidence type="ECO:0000259" key="1">
    <source>
        <dbReference type="Pfam" id="PF05618"/>
    </source>
</evidence>
<evidence type="ECO:0000313" key="2">
    <source>
        <dbReference type="EMBL" id="MTF39454.1"/>
    </source>
</evidence>
<protein>
    <submittedName>
        <fullName evidence="2">Aspartyl protease</fullName>
    </submittedName>
</protein>
<sequence>MNDHSHHKNLPLIGWREYLSLPELGVEKIKAKIDTGARTSALHAYHIHPYQERDPEGICGTGRTLIKFQVHPIQRETHTTVSCIAPLLEYRKVTSSGGHATVRPVIITSVQLGDYNWDIELTLTNRDVMGFRMLLGREAIRKRFLVDAGNSFLNKIKKK</sequence>
<reference evidence="2 3" key="1">
    <citation type="submission" date="2019-11" db="EMBL/GenBank/DDBJ databases">
        <title>Isolation of a new High Light Tolerant Cyanobacteria.</title>
        <authorList>
            <person name="Dobson Z."/>
            <person name="Vaughn N."/>
            <person name="Vaughn M."/>
            <person name="Fromme P."/>
            <person name="Mazor Y."/>
        </authorList>
    </citation>
    <scope>NUCLEOTIDE SEQUENCE [LARGE SCALE GENOMIC DNA]</scope>
    <source>
        <strain evidence="2 3">0216</strain>
    </source>
</reference>
<dbReference type="InterPro" id="IPR021109">
    <property type="entry name" value="Peptidase_aspartic_dom_sf"/>
</dbReference>
<dbReference type="InterPro" id="IPR008503">
    <property type="entry name" value="Asp_endopeptidase"/>
</dbReference>
<dbReference type="Gene3D" id="2.40.70.10">
    <property type="entry name" value="Acid Proteases"/>
    <property type="match status" value="1"/>
</dbReference>
<dbReference type="Proteomes" id="UP000437131">
    <property type="component" value="Unassembled WGS sequence"/>
</dbReference>
<comment type="caution">
    <text evidence="2">The sequence shown here is derived from an EMBL/GenBank/DDBJ whole genome shotgun (WGS) entry which is preliminary data.</text>
</comment>
<accession>A0A844GSG8</accession>
<dbReference type="PANTHER" id="PTHR38037:SF1">
    <property type="entry name" value="ATP-DEPENDENT ZINC PROTEASE DOMAIN-CONTAINING PROTEIN-RELATED"/>
    <property type="match status" value="1"/>
</dbReference>
<dbReference type="GO" id="GO:0006508">
    <property type="term" value="P:proteolysis"/>
    <property type="evidence" value="ECO:0007669"/>
    <property type="project" value="UniProtKB-KW"/>
</dbReference>
<dbReference type="GO" id="GO:0008233">
    <property type="term" value="F:peptidase activity"/>
    <property type="evidence" value="ECO:0007669"/>
    <property type="project" value="UniProtKB-KW"/>
</dbReference>
<keyword evidence="2" id="KW-0645">Protease</keyword>
<dbReference type="SUPFAM" id="SSF50630">
    <property type="entry name" value="Acid proteases"/>
    <property type="match status" value="1"/>
</dbReference>
<gene>
    <name evidence="2" type="ORF">GGC33_11015</name>
</gene>